<name>A0AA39ME55_9AGAR</name>
<accession>A0AA39ME55</accession>
<feature type="region of interest" description="Disordered" evidence="1">
    <location>
        <begin position="38"/>
        <end position="64"/>
    </location>
</feature>
<evidence type="ECO:0000313" key="3">
    <source>
        <dbReference type="Proteomes" id="UP001175226"/>
    </source>
</evidence>
<protein>
    <submittedName>
        <fullName evidence="2">Uncharacterized protein</fullName>
    </submittedName>
</protein>
<keyword evidence="3" id="KW-1185">Reference proteome</keyword>
<feature type="region of interest" description="Disordered" evidence="1">
    <location>
        <begin position="1"/>
        <end position="21"/>
    </location>
</feature>
<gene>
    <name evidence="2" type="ORF">EV421DRAFT_1858508</name>
</gene>
<dbReference type="AlphaFoldDB" id="A0AA39ME55"/>
<dbReference type="Proteomes" id="UP001175226">
    <property type="component" value="Unassembled WGS sequence"/>
</dbReference>
<proteinExistence type="predicted"/>
<dbReference type="EMBL" id="JAUEPT010000147">
    <property type="protein sequence ID" value="KAK0430503.1"/>
    <property type="molecule type" value="Genomic_DNA"/>
</dbReference>
<evidence type="ECO:0000256" key="1">
    <source>
        <dbReference type="SAM" id="MobiDB-lite"/>
    </source>
</evidence>
<evidence type="ECO:0000313" key="2">
    <source>
        <dbReference type="EMBL" id="KAK0430503.1"/>
    </source>
</evidence>
<sequence>MRPASMFRQPIEKRKKADTRVKSSTWWERTAALIKHWMIPKAPKPRSSPRTGKKRLKNTDGQPN</sequence>
<comment type="caution">
    <text evidence="2">The sequence shown here is derived from an EMBL/GenBank/DDBJ whole genome shotgun (WGS) entry which is preliminary data.</text>
</comment>
<reference evidence="2" key="1">
    <citation type="submission" date="2023-06" db="EMBL/GenBank/DDBJ databases">
        <authorList>
            <consortium name="Lawrence Berkeley National Laboratory"/>
            <person name="Ahrendt S."/>
            <person name="Sahu N."/>
            <person name="Indic B."/>
            <person name="Wong-Bajracharya J."/>
            <person name="Merenyi Z."/>
            <person name="Ke H.-M."/>
            <person name="Monk M."/>
            <person name="Kocsube S."/>
            <person name="Drula E."/>
            <person name="Lipzen A."/>
            <person name="Balint B."/>
            <person name="Henrissat B."/>
            <person name="Andreopoulos B."/>
            <person name="Martin F.M."/>
            <person name="Harder C.B."/>
            <person name="Rigling D."/>
            <person name="Ford K.L."/>
            <person name="Foster G.D."/>
            <person name="Pangilinan J."/>
            <person name="Papanicolaou A."/>
            <person name="Barry K."/>
            <person name="LaButti K."/>
            <person name="Viragh M."/>
            <person name="Koriabine M."/>
            <person name="Yan M."/>
            <person name="Riley R."/>
            <person name="Champramary S."/>
            <person name="Plett K.L."/>
            <person name="Tsai I.J."/>
            <person name="Slot J."/>
            <person name="Sipos G."/>
            <person name="Plett J."/>
            <person name="Nagy L.G."/>
            <person name="Grigoriev I.V."/>
        </authorList>
    </citation>
    <scope>NUCLEOTIDE SEQUENCE</scope>
    <source>
        <strain evidence="2">FPL87.14</strain>
    </source>
</reference>
<feature type="non-terminal residue" evidence="2">
    <location>
        <position position="64"/>
    </location>
</feature>
<organism evidence="2 3">
    <name type="scientific">Armillaria borealis</name>
    <dbReference type="NCBI Taxonomy" id="47425"/>
    <lineage>
        <taxon>Eukaryota</taxon>
        <taxon>Fungi</taxon>
        <taxon>Dikarya</taxon>
        <taxon>Basidiomycota</taxon>
        <taxon>Agaricomycotina</taxon>
        <taxon>Agaricomycetes</taxon>
        <taxon>Agaricomycetidae</taxon>
        <taxon>Agaricales</taxon>
        <taxon>Marasmiineae</taxon>
        <taxon>Physalacriaceae</taxon>
        <taxon>Armillaria</taxon>
    </lineage>
</organism>